<reference evidence="2 3" key="1">
    <citation type="journal article" date="2019" name="Commun. Biol.">
        <title>The bagworm genome reveals a unique fibroin gene that provides high tensile strength.</title>
        <authorList>
            <person name="Kono N."/>
            <person name="Nakamura H."/>
            <person name="Ohtoshi R."/>
            <person name="Tomita M."/>
            <person name="Numata K."/>
            <person name="Arakawa K."/>
        </authorList>
    </citation>
    <scope>NUCLEOTIDE SEQUENCE [LARGE SCALE GENOMIC DNA]</scope>
</reference>
<comment type="caution">
    <text evidence="2">The sequence shown here is derived from an EMBL/GenBank/DDBJ whole genome shotgun (WGS) entry which is preliminary data.</text>
</comment>
<dbReference type="EMBL" id="BGZK01001547">
    <property type="protein sequence ID" value="GBP82100.1"/>
    <property type="molecule type" value="Genomic_DNA"/>
</dbReference>
<accession>A0A4C1Z3G3</accession>
<dbReference type="Proteomes" id="UP000299102">
    <property type="component" value="Unassembled WGS sequence"/>
</dbReference>
<feature type="compositionally biased region" description="Polar residues" evidence="1">
    <location>
        <begin position="9"/>
        <end position="20"/>
    </location>
</feature>
<keyword evidence="3" id="KW-1185">Reference proteome</keyword>
<evidence type="ECO:0000313" key="2">
    <source>
        <dbReference type="EMBL" id="GBP82100.1"/>
    </source>
</evidence>
<name>A0A4C1Z3G3_EUMVA</name>
<protein>
    <submittedName>
        <fullName evidence="2">Uncharacterized protein</fullName>
    </submittedName>
</protein>
<organism evidence="2 3">
    <name type="scientific">Eumeta variegata</name>
    <name type="common">Bagworm moth</name>
    <name type="synonym">Eumeta japonica</name>
    <dbReference type="NCBI Taxonomy" id="151549"/>
    <lineage>
        <taxon>Eukaryota</taxon>
        <taxon>Metazoa</taxon>
        <taxon>Ecdysozoa</taxon>
        <taxon>Arthropoda</taxon>
        <taxon>Hexapoda</taxon>
        <taxon>Insecta</taxon>
        <taxon>Pterygota</taxon>
        <taxon>Neoptera</taxon>
        <taxon>Endopterygota</taxon>
        <taxon>Lepidoptera</taxon>
        <taxon>Glossata</taxon>
        <taxon>Ditrysia</taxon>
        <taxon>Tineoidea</taxon>
        <taxon>Psychidae</taxon>
        <taxon>Oiketicinae</taxon>
        <taxon>Eumeta</taxon>
    </lineage>
</organism>
<dbReference type="AlphaFoldDB" id="A0A4C1Z3G3"/>
<sequence>MTVEEDDGVSTNNSSGSPVDSGNLKIWTPEMGSSPLNHRSCIPGEKTPGHEATNKSSGSYLRPKKKVMDDPRTNANADGAARKVLYRTNTSRTTATLLKYYVSKVSWSDKCLSGMSESTNPPANRNGLLELRARTATHNKTRRRPVVATQGKLKYYRFGRPGSRCTGTVVDLLERLHSFTFPAVK</sequence>
<evidence type="ECO:0000256" key="1">
    <source>
        <dbReference type="SAM" id="MobiDB-lite"/>
    </source>
</evidence>
<gene>
    <name evidence="2" type="ORF">EVAR_89439_1</name>
</gene>
<evidence type="ECO:0000313" key="3">
    <source>
        <dbReference type="Proteomes" id="UP000299102"/>
    </source>
</evidence>
<proteinExistence type="predicted"/>
<feature type="region of interest" description="Disordered" evidence="1">
    <location>
        <begin position="1"/>
        <end position="75"/>
    </location>
</feature>